<keyword evidence="5 7" id="KW-0456">Lyase</keyword>
<dbReference type="Gene3D" id="3.90.1150.10">
    <property type="entry name" value="Aspartate Aminotransferase, domain 1"/>
    <property type="match status" value="1"/>
</dbReference>
<dbReference type="PATRIC" id="fig|926550.5.peg.3347"/>
<comment type="cofactor">
    <cofactor evidence="1 6 7">
        <name>pyridoxal 5'-phosphate</name>
        <dbReference type="ChEBI" id="CHEBI:597326"/>
    </cofactor>
</comment>
<evidence type="ECO:0000313" key="8">
    <source>
        <dbReference type="EMBL" id="BAM01134.1"/>
    </source>
</evidence>
<dbReference type="InterPro" id="IPR015421">
    <property type="entry name" value="PyrdxlP-dep_Trfase_major"/>
</dbReference>
<dbReference type="Proteomes" id="UP000007880">
    <property type="component" value="Chromosome"/>
</dbReference>
<evidence type="ECO:0000256" key="5">
    <source>
        <dbReference type="ARBA" id="ARBA00023239"/>
    </source>
</evidence>
<dbReference type="InterPro" id="IPR010977">
    <property type="entry name" value="Aromatic_deC"/>
</dbReference>
<accession>I0I796</accession>
<dbReference type="EMBL" id="AP012337">
    <property type="protein sequence ID" value="BAM01134.1"/>
    <property type="molecule type" value="Genomic_DNA"/>
</dbReference>
<dbReference type="InterPro" id="IPR015424">
    <property type="entry name" value="PyrdxlP-dep_Trfase"/>
</dbReference>
<reference evidence="8 9" key="1">
    <citation type="submission" date="2012-02" db="EMBL/GenBank/DDBJ databases">
        <title>Complete genome sequence of Caldilinea aerophila DSM 14535 (= NBRC 102666).</title>
        <authorList>
            <person name="Oguchi A."/>
            <person name="Hosoyama A."/>
            <person name="Sekine M."/>
            <person name="Fukai R."/>
            <person name="Kato Y."/>
            <person name="Nakamura S."/>
            <person name="Hanada S."/>
            <person name="Yamazaki S."/>
            <person name="Fujita N."/>
        </authorList>
    </citation>
    <scope>NUCLEOTIDE SEQUENCE [LARGE SCALE GENOMIC DNA]</scope>
    <source>
        <strain evidence="9">DSM 14535 / JCM 11387 / NBRC 104270 / STL-6-O1</strain>
    </source>
</reference>
<dbReference type="STRING" id="926550.CLDAP_30940"/>
<protein>
    <submittedName>
        <fullName evidence="8">Putative aromatic amino acid decarboxylase</fullName>
    </submittedName>
</protein>
<dbReference type="OrthoDB" id="9803665at2"/>
<dbReference type="KEGG" id="cap:CLDAP_30940"/>
<evidence type="ECO:0000256" key="1">
    <source>
        <dbReference type="ARBA" id="ARBA00001933"/>
    </source>
</evidence>
<dbReference type="HOGENOM" id="CLU_011856_3_1_0"/>
<dbReference type="PANTHER" id="PTHR11999">
    <property type="entry name" value="GROUP II PYRIDOXAL-5-PHOSPHATE DECARBOXYLASE"/>
    <property type="match status" value="1"/>
</dbReference>
<dbReference type="InterPro" id="IPR015422">
    <property type="entry name" value="PyrdxlP-dep_Trfase_small"/>
</dbReference>
<keyword evidence="3" id="KW-0210">Decarboxylase</keyword>
<evidence type="ECO:0000256" key="6">
    <source>
        <dbReference type="PIRSR" id="PIRSR602129-50"/>
    </source>
</evidence>
<keyword evidence="4 6" id="KW-0663">Pyridoxal phosphate</keyword>
<feature type="modified residue" description="N6-(pyridoxal phosphate)lysine" evidence="6">
    <location>
        <position position="298"/>
    </location>
</feature>
<name>I0I796_CALAS</name>
<dbReference type="PRINTS" id="PR00800">
    <property type="entry name" value="YHDCRBOXLASE"/>
</dbReference>
<dbReference type="Pfam" id="PF00282">
    <property type="entry name" value="Pyridoxal_deC"/>
    <property type="match status" value="1"/>
</dbReference>
<organism evidence="8 9">
    <name type="scientific">Caldilinea aerophila (strain DSM 14535 / JCM 11387 / NBRC 104270 / STL-6-O1)</name>
    <dbReference type="NCBI Taxonomy" id="926550"/>
    <lineage>
        <taxon>Bacteria</taxon>
        <taxon>Bacillati</taxon>
        <taxon>Chloroflexota</taxon>
        <taxon>Caldilineae</taxon>
        <taxon>Caldilineales</taxon>
        <taxon>Caldilineaceae</taxon>
        <taxon>Caldilinea</taxon>
    </lineage>
</organism>
<dbReference type="eggNOG" id="COG0076">
    <property type="taxonomic scope" value="Bacteria"/>
</dbReference>
<gene>
    <name evidence="8" type="ordered locus">CLDAP_30940</name>
</gene>
<dbReference type="Gene3D" id="3.40.640.10">
    <property type="entry name" value="Type I PLP-dependent aspartate aminotransferase-like (Major domain)"/>
    <property type="match status" value="1"/>
</dbReference>
<comment type="similarity">
    <text evidence="2 7">Belongs to the group II decarboxylase family.</text>
</comment>
<dbReference type="GO" id="GO:0005737">
    <property type="term" value="C:cytoplasm"/>
    <property type="evidence" value="ECO:0007669"/>
    <property type="project" value="TreeGrafter"/>
</dbReference>
<evidence type="ECO:0000256" key="2">
    <source>
        <dbReference type="ARBA" id="ARBA00009533"/>
    </source>
</evidence>
<evidence type="ECO:0000256" key="7">
    <source>
        <dbReference type="RuleBase" id="RU000382"/>
    </source>
</evidence>
<proteinExistence type="inferred from homology"/>
<dbReference type="GO" id="GO:0004058">
    <property type="term" value="F:aromatic-L-amino-acid decarboxylase activity"/>
    <property type="evidence" value="ECO:0007669"/>
    <property type="project" value="UniProtKB-ARBA"/>
</dbReference>
<evidence type="ECO:0000256" key="3">
    <source>
        <dbReference type="ARBA" id="ARBA00022793"/>
    </source>
</evidence>
<dbReference type="Gene3D" id="1.20.1340.10">
    <property type="entry name" value="dopa decarboxylase, N-terminal domain"/>
    <property type="match status" value="1"/>
</dbReference>
<dbReference type="PANTHER" id="PTHR11999:SF70">
    <property type="entry name" value="MIP05841P"/>
    <property type="match status" value="1"/>
</dbReference>
<keyword evidence="9" id="KW-1185">Reference proteome</keyword>
<evidence type="ECO:0000256" key="4">
    <source>
        <dbReference type="ARBA" id="ARBA00022898"/>
    </source>
</evidence>
<evidence type="ECO:0000313" key="9">
    <source>
        <dbReference type="Proteomes" id="UP000007880"/>
    </source>
</evidence>
<sequence>MTPQEFRQYGYALIDWIADYHQRVESFPVLSQVQPGEIRAMLPPSPPQHGEPFDAILADIDRVILPGVTHWQSPNFFAYFPANASGPAILGELLSAGLGVQGMLWLTSPACTELETHMMDWLVEMLGLPETFKSTSTGGGVIQDSASSAALCALLAARERATHLQSNRTGNPGGLTVYITSQTHSSVEKAVMIAGLGRDNLRVIDVDETYAMRPEALAEQIAKDRAAGYTPIFVCATVGTTSSNAIDPLRPIGEICRRERIWMHVDAAMSGAAALCPEFRWIHDGLELADSYCFNPHKWMFTNFDCDAFFVADRKALIDALSVLPEYLRNAATQTGAVIDYRDWQIPLGRRFRSLKLWFVIRHYGIEGLQFHVREHVRIAQQFADWVRASADFELAAPAPLNLVCFRHKGGDAINQQLMDRLNRSGDLFLTHTRLDGKLTLRMSIGQTQTRLEHVQRAWERIQAEAQRLTAGNSGGA</sequence>
<dbReference type="AlphaFoldDB" id="I0I796"/>
<dbReference type="InterPro" id="IPR002129">
    <property type="entry name" value="PyrdxlP-dep_de-COase"/>
</dbReference>
<dbReference type="GO" id="GO:0006520">
    <property type="term" value="P:amino acid metabolic process"/>
    <property type="evidence" value="ECO:0007669"/>
    <property type="project" value="InterPro"/>
</dbReference>
<dbReference type="GO" id="GO:0019752">
    <property type="term" value="P:carboxylic acid metabolic process"/>
    <property type="evidence" value="ECO:0007669"/>
    <property type="project" value="InterPro"/>
</dbReference>
<dbReference type="GO" id="GO:0030170">
    <property type="term" value="F:pyridoxal phosphate binding"/>
    <property type="evidence" value="ECO:0007669"/>
    <property type="project" value="InterPro"/>
</dbReference>
<dbReference type="RefSeq" id="WP_014434360.1">
    <property type="nucleotide sequence ID" value="NC_017079.1"/>
</dbReference>
<dbReference type="SUPFAM" id="SSF53383">
    <property type="entry name" value="PLP-dependent transferases"/>
    <property type="match status" value="1"/>
</dbReference>